<dbReference type="OrthoDB" id="3790609at2759"/>
<protein>
    <submittedName>
        <fullName evidence="1">Uncharacterized protein</fullName>
    </submittedName>
</protein>
<evidence type="ECO:0000313" key="1">
    <source>
        <dbReference type="EMBL" id="KAF2688482.1"/>
    </source>
</evidence>
<evidence type="ECO:0000313" key="2">
    <source>
        <dbReference type="Proteomes" id="UP000799291"/>
    </source>
</evidence>
<name>A0A6G1JD69_9PLEO</name>
<keyword evidence="2" id="KW-1185">Reference proteome</keyword>
<sequence length="254" mass="28997">MNIRALSHPSGPKRLHPINKEPMGWDFSRIDLGAEIPSVYWFFPWANTEFLWPSTPLPPTPSKLFYAEVGKLKMEYRGTGIVLDERAGRVVGCYKAHADSGEPAHETNTALARLEGNATFAKTEISRILQFPATRRTNADQDLVSKLHAGLAAMSKEKRRLQGLLLDPRPQYIAFHKEEVLKVHPGIKISDYKMFGDRYLALEGRIRRAMGEVFDEEKDLPPWRKEDEVERRVLGEVLREMLEEISQEEGVWGS</sequence>
<dbReference type="AlphaFoldDB" id="A0A6G1JD69"/>
<accession>A0A6G1JD69</accession>
<proteinExistence type="predicted"/>
<dbReference type="Proteomes" id="UP000799291">
    <property type="component" value="Unassembled WGS sequence"/>
</dbReference>
<gene>
    <name evidence="1" type="ORF">K458DRAFT_384667</name>
</gene>
<reference evidence="1" key="1">
    <citation type="journal article" date="2020" name="Stud. Mycol.">
        <title>101 Dothideomycetes genomes: a test case for predicting lifestyles and emergence of pathogens.</title>
        <authorList>
            <person name="Haridas S."/>
            <person name="Albert R."/>
            <person name="Binder M."/>
            <person name="Bloem J."/>
            <person name="Labutti K."/>
            <person name="Salamov A."/>
            <person name="Andreopoulos B."/>
            <person name="Baker S."/>
            <person name="Barry K."/>
            <person name="Bills G."/>
            <person name="Bluhm B."/>
            <person name="Cannon C."/>
            <person name="Castanera R."/>
            <person name="Culley D."/>
            <person name="Daum C."/>
            <person name="Ezra D."/>
            <person name="Gonzalez J."/>
            <person name="Henrissat B."/>
            <person name="Kuo A."/>
            <person name="Liang C."/>
            <person name="Lipzen A."/>
            <person name="Lutzoni F."/>
            <person name="Magnuson J."/>
            <person name="Mondo S."/>
            <person name="Nolan M."/>
            <person name="Ohm R."/>
            <person name="Pangilinan J."/>
            <person name="Park H.-J."/>
            <person name="Ramirez L."/>
            <person name="Alfaro M."/>
            <person name="Sun H."/>
            <person name="Tritt A."/>
            <person name="Yoshinaga Y."/>
            <person name="Zwiers L.-H."/>
            <person name="Turgeon B."/>
            <person name="Goodwin S."/>
            <person name="Spatafora J."/>
            <person name="Crous P."/>
            <person name="Grigoriev I."/>
        </authorList>
    </citation>
    <scope>NUCLEOTIDE SEQUENCE</scope>
    <source>
        <strain evidence="1">CBS 122367</strain>
    </source>
</reference>
<dbReference type="EMBL" id="MU005573">
    <property type="protein sequence ID" value="KAF2688482.1"/>
    <property type="molecule type" value="Genomic_DNA"/>
</dbReference>
<organism evidence="1 2">
    <name type="scientific">Lentithecium fluviatile CBS 122367</name>
    <dbReference type="NCBI Taxonomy" id="1168545"/>
    <lineage>
        <taxon>Eukaryota</taxon>
        <taxon>Fungi</taxon>
        <taxon>Dikarya</taxon>
        <taxon>Ascomycota</taxon>
        <taxon>Pezizomycotina</taxon>
        <taxon>Dothideomycetes</taxon>
        <taxon>Pleosporomycetidae</taxon>
        <taxon>Pleosporales</taxon>
        <taxon>Massarineae</taxon>
        <taxon>Lentitheciaceae</taxon>
        <taxon>Lentithecium</taxon>
    </lineage>
</organism>